<feature type="transmembrane region" description="Helical" evidence="1">
    <location>
        <begin position="143"/>
        <end position="166"/>
    </location>
</feature>
<organism evidence="2 3">
    <name type="scientific">Nocardia elegans</name>
    <dbReference type="NCBI Taxonomy" id="300029"/>
    <lineage>
        <taxon>Bacteria</taxon>
        <taxon>Bacillati</taxon>
        <taxon>Actinomycetota</taxon>
        <taxon>Actinomycetes</taxon>
        <taxon>Mycobacteriales</taxon>
        <taxon>Nocardiaceae</taxon>
        <taxon>Nocardia</taxon>
    </lineage>
</organism>
<keyword evidence="3" id="KW-1185">Reference proteome</keyword>
<feature type="transmembrane region" description="Helical" evidence="1">
    <location>
        <begin position="178"/>
        <end position="198"/>
    </location>
</feature>
<gene>
    <name evidence="2" type="ORF">ACFYY5_28935</name>
</gene>
<feature type="transmembrane region" description="Helical" evidence="1">
    <location>
        <begin position="105"/>
        <end position="123"/>
    </location>
</feature>
<feature type="transmembrane region" description="Helical" evidence="1">
    <location>
        <begin position="218"/>
        <end position="235"/>
    </location>
</feature>
<comment type="caution">
    <text evidence="2">The sequence shown here is derived from an EMBL/GenBank/DDBJ whole genome shotgun (WGS) entry which is preliminary data.</text>
</comment>
<keyword evidence="1" id="KW-1133">Transmembrane helix</keyword>
<evidence type="ECO:0000256" key="1">
    <source>
        <dbReference type="SAM" id="Phobius"/>
    </source>
</evidence>
<feature type="transmembrane region" description="Helical" evidence="1">
    <location>
        <begin position="64"/>
        <end position="84"/>
    </location>
</feature>
<evidence type="ECO:0000313" key="3">
    <source>
        <dbReference type="Proteomes" id="UP001602089"/>
    </source>
</evidence>
<sequence length="250" mass="27219">MLVVALLLALVASARLTIWDRKTRHYTIALVVLAVSYALAADGIGERHIDPALRGVCGDNVSDVAHTGLTMVAAWLIGLMWIRMLSWDPSRRRLIPKRWTWFARAWSWFTFACVVGMVVSSRVGRLGSVAADDDFSMHDPASLVYMSIVLVFTMATCLLFAAGGIAQMRVRRWEARTVLWSIGVIGVAGVLWAAGMGWMIAKHPQVLADHAATVTEVFRIPVALALAVVGLVPVVKKAAEAAIIRLFGGE</sequence>
<keyword evidence="1" id="KW-0472">Membrane</keyword>
<dbReference type="EMBL" id="JBIATK010000012">
    <property type="protein sequence ID" value="MFF4026881.1"/>
    <property type="molecule type" value="Genomic_DNA"/>
</dbReference>
<name>A0ABW6TL70_9NOCA</name>
<reference evidence="2 3" key="1">
    <citation type="submission" date="2024-10" db="EMBL/GenBank/DDBJ databases">
        <title>The Natural Products Discovery Center: Release of the First 8490 Sequenced Strains for Exploring Actinobacteria Biosynthetic Diversity.</title>
        <authorList>
            <person name="Kalkreuter E."/>
            <person name="Kautsar S.A."/>
            <person name="Yang D."/>
            <person name="Bader C.D."/>
            <person name="Teijaro C.N."/>
            <person name="Fluegel L."/>
            <person name="Davis C.M."/>
            <person name="Simpson J.R."/>
            <person name="Lauterbach L."/>
            <person name="Steele A.D."/>
            <person name="Gui C."/>
            <person name="Meng S."/>
            <person name="Li G."/>
            <person name="Viehrig K."/>
            <person name="Ye F."/>
            <person name="Su P."/>
            <person name="Kiefer A.F."/>
            <person name="Nichols A."/>
            <person name="Cepeda A.J."/>
            <person name="Yan W."/>
            <person name="Fan B."/>
            <person name="Jiang Y."/>
            <person name="Adhikari A."/>
            <person name="Zheng C.-J."/>
            <person name="Schuster L."/>
            <person name="Cowan T.M."/>
            <person name="Smanski M.J."/>
            <person name="Chevrette M.G."/>
            <person name="De Carvalho L.P.S."/>
            <person name="Shen B."/>
        </authorList>
    </citation>
    <scope>NUCLEOTIDE SEQUENCE [LARGE SCALE GENOMIC DNA]</scope>
    <source>
        <strain evidence="2 3">NPDC001867</strain>
    </source>
</reference>
<evidence type="ECO:0000313" key="2">
    <source>
        <dbReference type="EMBL" id="MFF4026881.1"/>
    </source>
</evidence>
<protein>
    <recommendedName>
        <fullName evidence="4">DUF998 domain-containing protein</fullName>
    </recommendedName>
</protein>
<keyword evidence="1" id="KW-0812">Transmembrane</keyword>
<accession>A0ABW6TL70</accession>
<dbReference type="Proteomes" id="UP001602089">
    <property type="component" value="Unassembled WGS sequence"/>
</dbReference>
<proteinExistence type="predicted"/>
<dbReference type="RefSeq" id="WP_387131827.1">
    <property type="nucleotide sequence ID" value="NZ_JBIATK010000012.1"/>
</dbReference>
<evidence type="ECO:0008006" key="4">
    <source>
        <dbReference type="Google" id="ProtNLM"/>
    </source>
</evidence>